<name>A0A6J4I6N0_9BACT</name>
<gene>
    <name evidence="2" type="ORF">AVDCRST_MAG63-2524</name>
</gene>
<feature type="domain" description="Pyrrolo-quinoline quinone repeat" evidence="1">
    <location>
        <begin position="77"/>
        <end position="331"/>
    </location>
</feature>
<dbReference type="InterPro" id="IPR011047">
    <property type="entry name" value="Quinoprotein_ADH-like_sf"/>
</dbReference>
<dbReference type="Pfam" id="PF13360">
    <property type="entry name" value="PQQ_2"/>
    <property type="match status" value="1"/>
</dbReference>
<reference evidence="2" key="1">
    <citation type="submission" date="2020-02" db="EMBL/GenBank/DDBJ databases">
        <authorList>
            <person name="Meier V. D."/>
        </authorList>
    </citation>
    <scope>NUCLEOTIDE SEQUENCE</scope>
    <source>
        <strain evidence="2">AVDCRST_MAG63</strain>
    </source>
</reference>
<sequence>MLWASVSLLGVPGPGPAQDWPQWRGPNRDGRLVGSVAPARWPATLKRAWKVEVGIGHSSPLIVGDAVYVFARQGENEVARRLAAATGKEIWRDSYPAPYEMNPAARGHGKGPKSTPVYADGNLYTLGISGVLSCLDAQTGKARWRHDFASRYKQTSPVFGTAMSPVADRGLVIAHVGGENDGALTAFDAKTGATRWRWAGDGPAYASPIVVTLGGVRQIVTQTQRRCLGVAVDTGTLLWSLPFTTSYDQNSVTPVAAGDRLIFAGMRQPTFAVRVRKNGAAWSAEKVWETRDVTMYMSTPVASGTRLYGMSERRSGQMFCLDVATGKLLWNGEGRMGDNASIWEAGPNVLALTTGADLIVYRKAGDALAEAARYEVADSATWASPAASRGRILVKDETTLASWNLPASLGSAR</sequence>
<protein>
    <recommendedName>
        <fullName evidence="1">Pyrrolo-quinoline quinone repeat domain-containing protein</fullName>
    </recommendedName>
</protein>
<dbReference type="Gene3D" id="2.130.10.10">
    <property type="entry name" value="YVTN repeat-like/Quinoprotein amine dehydrogenase"/>
    <property type="match status" value="2"/>
</dbReference>
<dbReference type="InterPro" id="IPR015943">
    <property type="entry name" value="WD40/YVTN_repeat-like_dom_sf"/>
</dbReference>
<organism evidence="2">
    <name type="scientific">uncultured Armatimonadetes bacterium</name>
    <dbReference type="NCBI Taxonomy" id="157466"/>
    <lineage>
        <taxon>Bacteria</taxon>
        <taxon>Bacillati</taxon>
        <taxon>Armatimonadota</taxon>
        <taxon>environmental samples</taxon>
    </lineage>
</organism>
<dbReference type="InterPro" id="IPR018391">
    <property type="entry name" value="PQQ_b-propeller_rpt"/>
</dbReference>
<proteinExistence type="predicted"/>
<dbReference type="PANTHER" id="PTHR34512">
    <property type="entry name" value="CELL SURFACE PROTEIN"/>
    <property type="match status" value="1"/>
</dbReference>
<evidence type="ECO:0000259" key="1">
    <source>
        <dbReference type="Pfam" id="PF13360"/>
    </source>
</evidence>
<dbReference type="PANTHER" id="PTHR34512:SF30">
    <property type="entry name" value="OUTER MEMBRANE PROTEIN ASSEMBLY FACTOR BAMB"/>
    <property type="match status" value="1"/>
</dbReference>
<dbReference type="SUPFAM" id="SSF50998">
    <property type="entry name" value="Quinoprotein alcohol dehydrogenase-like"/>
    <property type="match status" value="1"/>
</dbReference>
<evidence type="ECO:0000313" key="2">
    <source>
        <dbReference type="EMBL" id="CAA9242920.1"/>
    </source>
</evidence>
<dbReference type="InterPro" id="IPR002372">
    <property type="entry name" value="PQQ_rpt_dom"/>
</dbReference>
<dbReference type="AlphaFoldDB" id="A0A6J4I6N0"/>
<accession>A0A6J4I6N0</accession>
<dbReference type="EMBL" id="CADCTO010000197">
    <property type="protein sequence ID" value="CAA9242920.1"/>
    <property type="molecule type" value="Genomic_DNA"/>
</dbReference>
<dbReference type="SMART" id="SM00564">
    <property type="entry name" value="PQQ"/>
    <property type="match status" value="3"/>
</dbReference>